<dbReference type="GO" id="GO:0004175">
    <property type="term" value="F:endopeptidase activity"/>
    <property type="evidence" value="ECO:0007669"/>
    <property type="project" value="UniProtKB-ARBA"/>
</dbReference>
<feature type="transmembrane region" description="Helical" evidence="2">
    <location>
        <begin position="120"/>
        <end position="138"/>
    </location>
</feature>
<reference evidence="4 5" key="1">
    <citation type="submission" date="2014-02" db="EMBL/GenBank/DDBJ databases">
        <title>The small core and large imbalanced accessory genome model reveals a collaborative survival strategy of Sorangium cellulosum strains in nature.</title>
        <authorList>
            <person name="Han K."/>
            <person name="Peng R."/>
            <person name="Blom J."/>
            <person name="Li Y.-Z."/>
        </authorList>
    </citation>
    <scope>NUCLEOTIDE SEQUENCE [LARGE SCALE GENOMIC DNA]</scope>
    <source>
        <strain evidence="4 5">So0008-312</strain>
    </source>
</reference>
<dbReference type="InterPro" id="IPR003675">
    <property type="entry name" value="Rce1/LyrA-like_dom"/>
</dbReference>
<dbReference type="AlphaFoldDB" id="A0A150QIR3"/>
<organism evidence="4 5">
    <name type="scientific">Sorangium cellulosum</name>
    <name type="common">Polyangium cellulosum</name>
    <dbReference type="NCBI Taxonomy" id="56"/>
    <lineage>
        <taxon>Bacteria</taxon>
        <taxon>Pseudomonadati</taxon>
        <taxon>Myxococcota</taxon>
        <taxon>Polyangia</taxon>
        <taxon>Polyangiales</taxon>
        <taxon>Polyangiaceae</taxon>
        <taxon>Sorangium</taxon>
    </lineage>
</organism>
<proteinExistence type="predicted"/>
<dbReference type="Proteomes" id="UP000075260">
    <property type="component" value="Unassembled WGS sequence"/>
</dbReference>
<keyword evidence="2" id="KW-0812">Transmembrane</keyword>
<comment type="caution">
    <text evidence="4">The sequence shown here is derived from an EMBL/GenBank/DDBJ whole genome shotgun (WGS) entry which is preliminary data.</text>
</comment>
<gene>
    <name evidence="4" type="ORF">BE15_35490</name>
</gene>
<dbReference type="Pfam" id="PF02517">
    <property type="entry name" value="Rce1-like"/>
    <property type="match status" value="1"/>
</dbReference>
<dbReference type="EMBL" id="JEMA01000606">
    <property type="protein sequence ID" value="KYF67877.1"/>
    <property type="molecule type" value="Genomic_DNA"/>
</dbReference>
<keyword evidence="2" id="KW-0472">Membrane</keyword>
<feature type="transmembrane region" description="Helical" evidence="2">
    <location>
        <begin position="243"/>
        <end position="263"/>
    </location>
</feature>
<feature type="transmembrane region" description="Helical" evidence="2">
    <location>
        <begin position="173"/>
        <end position="192"/>
    </location>
</feature>
<accession>A0A150QIR3</accession>
<name>A0A150QIR3_SORCE</name>
<dbReference type="NCBIfam" id="NF040594">
    <property type="entry name" value="CPBP_fam_mrtC"/>
    <property type="match status" value="1"/>
</dbReference>
<feature type="transmembrane region" description="Helical" evidence="2">
    <location>
        <begin position="78"/>
        <end position="100"/>
    </location>
</feature>
<evidence type="ECO:0000256" key="2">
    <source>
        <dbReference type="SAM" id="Phobius"/>
    </source>
</evidence>
<keyword evidence="2" id="KW-1133">Transmembrane helix</keyword>
<feature type="region of interest" description="Disordered" evidence="1">
    <location>
        <begin position="1"/>
        <end position="79"/>
    </location>
</feature>
<evidence type="ECO:0000259" key="3">
    <source>
        <dbReference type="Pfam" id="PF02517"/>
    </source>
</evidence>
<evidence type="ECO:0000313" key="4">
    <source>
        <dbReference type="EMBL" id="KYF67877.1"/>
    </source>
</evidence>
<evidence type="ECO:0000313" key="5">
    <source>
        <dbReference type="Proteomes" id="UP000075260"/>
    </source>
</evidence>
<protein>
    <recommendedName>
        <fullName evidence="3">CAAX prenyl protease 2/Lysostaphin resistance protein A-like domain-containing protein</fullName>
    </recommendedName>
</protein>
<evidence type="ECO:0000256" key="1">
    <source>
        <dbReference type="SAM" id="MobiDB-lite"/>
    </source>
</evidence>
<sequence>MLAVTLSARDRDARGATIPRTPPPARTPRDEHALQPPTPIDPSRDANPRAGGEAPSAPADVDAASAPRGERPRPPEPTAARALVAAAATTAAVTAVSYAAPAAATTAAVTAVSYAAPASYAGTLVGLTFLAATFWLVLRYDEVTIRDHGLSLGGILEPVPLSAERLARAALRAVAWASLAAAIVFPPFWLGYRLYWAATSPFVLRPPSADEIAAQLLVVALPEEAFFRGYLQSALDRVFPPRVRVLGARLGPAWLISSAIFALGHVLTIQHPARLAVFFPALLFGWLRARTGGVGAPLLFHAACNLFSLTLARGYGLSP</sequence>
<feature type="domain" description="CAAX prenyl protease 2/Lysostaphin resistance protein A-like" evidence="3">
    <location>
        <begin position="213"/>
        <end position="307"/>
    </location>
</feature>
<dbReference type="NCBIfam" id="NF040914">
    <property type="entry name" value="Mrt_core"/>
    <property type="match status" value="1"/>
</dbReference>
<dbReference type="GO" id="GO:0080120">
    <property type="term" value="P:CAAX-box protein maturation"/>
    <property type="evidence" value="ECO:0007669"/>
    <property type="project" value="UniProtKB-ARBA"/>
</dbReference>
<feature type="compositionally biased region" description="Low complexity" evidence="1">
    <location>
        <begin position="54"/>
        <end position="67"/>
    </location>
</feature>